<dbReference type="AlphaFoldDB" id="E4XUN4"/>
<organism evidence="1 2">
    <name type="scientific">Oikopleura dioica</name>
    <name type="common">Tunicate</name>
    <dbReference type="NCBI Taxonomy" id="34765"/>
    <lineage>
        <taxon>Eukaryota</taxon>
        <taxon>Metazoa</taxon>
        <taxon>Chordata</taxon>
        <taxon>Tunicata</taxon>
        <taxon>Appendicularia</taxon>
        <taxon>Copelata</taxon>
        <taxon>Oikopleuridae</taxon>
        <taxon>Oikopleura</taxon>
    </lineage>
</organism>
<reference evidence="1 2" key="1">
    <citation type="journal article" date="2010" name="Science">
        <title>Plasticity of animal genome architecture unmasked by rapid evolution of a pelagic tunicate.</title>
        <authorList>
            <person name="Denoeud F."/>
            <person name="Henriet S."/>
            <person name="Mungpakdee S."/>
            <person name="Aury J.M."/>
            <person name="Da Silva C."/>
            <person name="Brinkmann H."/>
            <person name="Mikhaleva J."/>
            <person name="Olsen L.C."/>
            <person name="Jubin C."/>
            <person name="Canestro C."/>
            <person name="Bouquet J.M."/>
            <person name="Danks G."/>
            <person name="Poulain J."/>
            <person name="Campsteijn C."/>
            <person name="Adamski M."/>
            <person name="Cross I."/>
            <person name="Yadetie F."/>
            <person name="Muffato M."/>
            <person name="Louis A."/>
            <person name="Butcher S."/>
            <person name="Tsagkogeorga G."/>
            <person name="Konrad A."/>
            <person name="Singh S."/>
            <person name="Jensen M.F."/>
            <person name="Cong E.H."/>
            <person name="Eikeseth-Otteraa H."/>
            <person name="Noel B."/>
            <person name="Anthouard V."/>
            <person name="Porcel B.M."/>
            <person name="Kachouri-Lafond R."/>
            <person name="Nishino A."/>
            <person name="Ugolini M."/>
            <person name="Chourrout P."/>
            <person name="Nishida H."/>
            <person name="Aasland R."/>
            <person name="Huzurbazar S."/>
            <person name="Westhof E."/>
            <person name="Delsuc F."/>
            <person name="Lehrach H."/>
            <person name="Reinhardt R."/>
            <person name="Weissenbach J."/>
            <person name="Roy S.W."/>
            <person name="Artiguenave F."/>
            <person name="Postlethwait J.H."/>
            <person name="Manak J.R."/>
            <person name="Thompson E.M."/>
            <person name="Jaillon O."/>
            <person name="Du Pasquier L."/>
            <person name="Boudinot P."/>
            <person name="Liberles D.A."/>
            <person name="Volff J.N."/>
            <person name="Philippe H."/>
            <person name="Lenhard B."/>
            <person name="Roest Crollius H."/>
            <person name="Wincker P."/>
            <person name="Chourrout D."/>
        </authorList>
    </citation>
    <scope>NUCLEOTIDE SEQUENCE [LARGE SCALE GENOMIC DNA]</scope>
</reference>
<protein>
    <submittedName>
        <fullName evidence="1">Uncharacterized protein</fullName>
    </submittedName>
</protein>
<sequence>MSNHSVKNLDQNAFKHKGAASFLKARNLSDRGIYSLRKNEPAVGRLPLLYGFRVSSQELFLPSSRACKECACLSEMGFWRLSKARLRFNAFRLQTEK</sequence>
<dbReference type="InParanoid" id="E4XUN4"/>
<accession>E4XUN4</accession>
<evidence type="ECO:0000313" key="2">
    <source>
        <dbReference type="Proteomes" id="UP000001307"/>
    </source>
</evidence>
<name>E4XUN4_OIKDI</name>
<dbReference type="EMBL" id="FN653187">
    <property type="protein sequence ID" value="CBY13431.1"/>
    <property type="molecule type" value="Genomic_DNA"/>
</dbReference>
<evidence type="ECO:0000313" key="1">
    <source>
        <dbReference type="EMBL" id="CBY13431.1"/>
    </source>
</evidence>
<proteinExistence type="predicted"/>
<gene>
    <name evidence="1" type="ORF">GSOID_T00004743001</name>
</gene>
<dbReference type="Proteomes" id="UP000001307">
    <property type="component" value="Unassembled WGS sequence"/>
</dbReference>
<keyword evidence="2" id="KW-1185">Reference proteome</keyword>